<dbReference type="EMBL" id="MEXH01000003">
    <property type="protein sequence ID" value="OGC92919.1"/>
    <property type="molecule type" value="Genomic_DNA"/>
</dbReference>
<gene>
    <name evidence="2" type="ORF">A2876_03710</name>
</gene>
<feature type="transmembrane region" description="Helical" evidence="1">
    <location>
        <begin position="109"/>
        <end position="129"/>
    </location>
</feature>
<feature type="transmembrane region" description="Helical" evidence="1">
    <location>
        <begin position="76"/>
        <end position="94"/>
    </location>
</feature>
<name>A0A1F4YG09_9BACT</name>
<evidence type="ECO:0000256" key="1">
    <source>
        <dbReference type="SAM" id="Phobius"/>
    </source>
</evidence>
<sequence>MKKEVVLVIIVGLFILSYVLDALVNPLDLPLATPFHYLLDPQIFTKYAFTTASIFIRALGFFLTPLLLFSFWDDSHYAKGGILLVLVGLMQLYALQDLATGAQVVPTEWSLSISLAGLALLAPMLLYFLRGVFSSLFSKSPATQTTQTA</sequence>
<reference evidence="2 3" key="1">
    <citation type="journal article" date="2016" name="Nat. Commun.">
        <title>Thousands of microbial genomes shed light on interconnected biogeochemical processes in an aquifer system.</title>
        <authorList>
            <person name="Anantharaman K."/>
            <person name="Brown C.T."/>
            <person name="Hug L.A."/>
            <person name="Sharon I."/>
            <person name="Castelle C.J."/>
            <person name="Probst A.J."/>
            <person name="Thomas B.C."/>
            <person name="Singh A."/>
            <person name="Wilkins M.J."/>
            <person name="Karaoz U."/>
            <person name="Brodie E.L."/>
            <person name="Williams K.H."/>
            <person name="Hubbard S.S."/>
            <person name="Banfield J.F."/>
        </authorList>
    </citation>
    <scope>NUCLEOTIDE SEQUENCE [LARGE SCALE GENOMIC DNA]</scope>
</reference>
<protein>
    <submittedName>
        <fullName evidence="2">Uncharacterized protein</fullName>
    </submittedName>
</protein>
<proteinExistence type="predicted"/>
<evidence type="ECO:0000313" key="3">
    <source>
        <dbReference type="Proteomes" id="UP000178176"/>
    </source>
</evidence>
<keyword evidence="1" id="KW-0812">Transmembrane</keyword>
<dbReference type="Proteomes" id="UP000178176">
    <property type="component" value="Unassembled WGS sequence"/>
</dbReference>
<keyword evidence="1" id="KW-0472">Membrane</keyword>
<comment type="caution">
    <text evidence="2">The sequence shown here is derived from an EMBL/GenBank/DDBJ whole genome shotgun (WGS) entry which is preliminary data.</text>
</comment>
<organism evidence="2 3">
    <name type="scientific">Candidatus Amesbacteria bacterium RIFCSPHIGHO2_01_FULL_48_32b</name>
    <dbReference type="NCBI Taxonomy" id="1797253"/>
    <lineage>
        <taxon>Bacteria</taxon>
        <taxon>Candidatus Amesiibacteriota</taxon>
    </lineage>
</organism>
<keyword evidence="1" id="KW-1133">Transmembrane helix</keyword>
<accession>A0A1F4YG09</accession>
<evidence type="ECO:0000313" key="2">
    <source>
        <dbReference type="EMBL" id="OGC92919.1"/>
    </source>
</evidence>
<dbReference type="AlphaFoldDB" id="A0A1F4YG09"/>
<feature type="transmembrane region" description="Helical" evidence="1">
    <location>
        <begin position="46"/>
        <end position="69"/>
    </location>
</feature>